<evidence type="ECO:0000256" key="1">
    <source>
        <dbReference type="ARBA" id="ARBA00022527"/>
    </source>
</evidence>
<dbReference type="Gene3D" id="1.10.510.10">
    <property type="entry name" value="Transferase(Phosphotransferase) domain 1"/>
    <property type="match status" value="1"/>
</dbReference>
<dbReference type="InterPro" id="IPR051175">
    <property type="entry name" value="CLK_kinases"/>
</dbReference>
<keyword evidence="3" id="KW-0547">Nucleotide-binding</keyword>
<dbReference type="AlphaFoldDB" id="A0A9P6E816"/>
<dbReference type="GO" id="GO:0004674">
    <property type="term" value="F:protein serine/threonine kinase activity"/>
    <property type="evidence" value="ECO:0007669"/>
    <property type="project" value="UniProtKB-KW"/>
</dbReference>
<proteinExistence type="predicted"/>
<evidence type="ECO:0000313" key="8">
    <source>
        <dbReference type="Proteomes" id="UP000807306"/>
    </source>
</evidence>
<evidence type="ECO:0000256" key="5">
    <source>
        <dbReference type="ARBA" id="ARBA00022840"/>
    </source>
</evidence>
<dbReference type="Proteomes" id="UP000807306">
    <property type="component" value="Unassembled WGS sequence"/>
</dbReference>
<dbReference type="EMBL" id="MU157905">
    <property type="protein sequence ID" value="KAF9524049.1"/>
    <property type="molecule type" value="Genomic_DNA"/>
</dbReference>
<dbReference type="GO" id="GO:0005634">
    <property type="term" value="C:nucleus"/>
    <property type="evidence" value="ECO:0007669"/>
    <property type="project" value="TreeGrafter"/>
</dbReference>
<accession>A0A9P6E816</accession>
<feature type="domain" description="Protein kinase" evidence="6">
    <location>
        <begin position="34"/>
        <end position="333"/>
    </location>
</feature>
<dbReference type="Pfam" id="PF00069">
    <property type="entry name" value="Pkinase"/>
    <property type="match status" value="1"/>
</dbReference>
<dbReference type="SMART" id="SM00220">
    <property type="entry name" value="S_TKc"/>
    <property type="match status" value="1"/>
</dbReference>
<keyword evidence="8" id="KW-1185">Reference proteome</keyword>
<dbReference type="PANTHER" id="PTHR45646">
    <property type="entry name" value="SERINE/THREONINE-PROTEIN KINASE DOA-RELATED"/>
    <property type="match status" value="1"/>
</dbReference>
<dbReference type="InterPro" id="IPR011009">
    <property type="entry name" value="Kinase-like_dom_sf"/>
</dbReference>
<sequence length="340" mass="37738">MSPIPTEKISSMSSLYLKPSPILLQEGDIINGQLTVLESVNMGTFEHVWKVESRSSKCVYAMKVPLYNGANRGPSKAIELSSAMRNSRSLDIRFIALALTSIVVNERLSVVYNLYGMSLRDLLKEKHMLPLPVIHEMHHIHTDIKPGNIVLASEDSVVVSNLASNGLFAHNTLLKSPHIKIVDLDDSRLFQPKLLQAIGTRAYRAPEVHGGLGWSYGVDMFAAGCTIYELYTRGRLFAHVDDVASVLANMEKRLGPIPQDLAAKLFKINPSLFWKGADLVLDTLKIDNVTLTSDVIKTQTVHYPDLADLIKQSLSLDPIKRISSADACCHRYFRVFTPAT</sequence>
<dbReference type="Gene3D" id="3.30.200.20">
    <property type="entry name" value="Phosphorylase Kinase, domain 1"/>
    <property type="match status" value="1"/>
</dbReference>
<evidence type="ECO:0000259" key="6">
    <source>
        <dbReference type="PROSITE" id="PS50011"/>
    </source>
</evidence>
<organism evidence="7 8">
    <name type="scientific">Crepidotus variabilis</name>
    <dbReference type="NCBI Taxonomy" id="179855"/>
    <lineage>
        <taxon>Eukaryota</taxon>
        <taxon>Fungi</taxon>
        <taxon>Dikarya</taxon>
        <taxon>Basidiomycota</taxon>
        <taxon>Agaricomycotina</taxon>
        <taxon>Agaricomycetes</taxon>
        <taxon>Agaricomycetidae</taxon>
        <taxon>Agaricales</taxon>
        <taxon>Agaricineae</taxon>
        <taxon>Crepidotaceae</taxon>
        <taxon>Crepidotus</taxon>
    </lineage>
</organism>
<dbReference type="InterPro" id="IPR000719">
    <property type="entry name" value="Prot_kinase_dom"/>
</dbReference>
<reference evidence="7" key="1">
    <citation type="submission" date="2020-11" db="EMBL/GenBank/DDBJ databases">
        <authorList>
            <consortium name="DOE Joint Genome Institute"/>
            <person name="Ahrendt S."/>
            <person name="Riley R."/>
            <person name="Andreopoulos W."/>
            <person name="Labutti K."/>
            <person name="Pangilinan J."/>
            <person name="Ruiz-Duenas F.J."/>
            <person name="Barrasa J.M."/>
            <person name="Sanchez-Garcia M."/>
            <person name="Camarero S."/>
            <person name="Miyauchi S."/>
            <person name="Serrano A."/>
            <person name="Linde D."/>
            <person name="Babiker R."/>
            <person name="Drula E."/>
            <person name="Ayuso-Fernandez I."/>
            <person name="Pacheco R."/>
            <person name="Padilla G."/>
            <person name="Ferreira P."/>
            <person name="Barriuso J."/>
            <person name="Kellner H."/>
            <person name="Castanera R."/>
            <person name="Alfaro M."/>
            <person name="Ramirez L."/>
            <person name="Pisabarro A.G."/>
            <person name="Kuo A."/>
            <person name="Tritt A."/>
            <person name="Lipzen A."/>
            <person name="He G."/>
            <person name="Yan M."/>
            <person name="Ng V."/>
            <person name="Cullen D."/>
            <person name="Martin F."/>
            <person name="Rosso M.-N."/>
            <person name="Henrissat B."/>
            <person name="Hibbett D."/>
            <person name="Martinez A.T."/>
            <person name="Grigoriev I.V."/>
        </authorList>
    </citation>
    <scope>NUCLEOTIDE SEQUENCE</scope>
    <source>
        <strain evidence="7">CBS 506.95</strain>
    </source>
</reference>
<comment type="caution">
    <text evidence="7">The sequence shown here is derived from an EMBL/GenBank/DDBJ whole genome shotgun (WGS) entry which is preliminary data.</text>
</comment>
<gene>
    <name evidence="7" type="ORF">CPB83DRAFT_898194</name>
</gene>
<dbReference type="PROSITE" id="PS50011">
    <property type="entry name" value="PROTEIN_KINASE_DOM"/>
    <property type="match status" value="1"/>
</dbReference>
<protein>
    <submittedName>
        <fullName evidence="7">Kinase-like domain-containing protein</fullName>
    </submittedName>
</protein>
<keyword evidence="1" id="KW-0723">Serine/threonine-protein kinase</keyword>
<dbReference type="OrthoDB" id="3068150at2759"/>
<evidence type="ECO:0000256" key="2">
    <source>
        <dbReference type="ARBA" id="ARBA00022679"/>
    </source>
</evidence>
<dbReference type="SUPFAM" id="SSF56112">
    <property type="entry name" value="Protein kinase-like (PK-like)"/>
    <property type="match status" value="1"/>
</dbReference>
<keyword evidence="2" id="KW-0808">Transferase</keyword>
<evidence type="ECO:0000256" key="4">
    <source>
        <dbReference type="ARBA" id="ARBA00022777"/>
    </source>
</evidence>
<keyword evidence="4 7" id="KW-0418">Kinase</keyword>
<evidence type="ECO:0000313" key="7">
    <source>
        <dbReference type="EMBL" id="KAF9524049.1"/>
    </source>
</evidence>
<dbReference type="PANTHER" id="PTHR45646:SF11">
    <property type="entry name" value="SERINE_THREONINE-PROTEIN KINASE DOA"/>
    <property type="match status" value="1"/>
</dbReference>
<keyword evidence="5" id="KW-0067">ATP-binding</keyword>
<evidence type="ECO:0000256" key="3">
    <source>
        <dbReference type="ARBA" id="ARBA00022741"/>
    </source>
</evidence>
<name>A0A9P6E816_9AGAR</name>
<dbReference type="GO" id="GO:0005524">
    <property type="term" value="F:ATP binding"/>
    <property type="evidence" value="ECO:0007669"/>
    <property type="project" value="UniProtKB-KW"/>
</dbReference>